<dbReference type="InterPro" id="IPR010998">
    <property type="entry name" value="Integrase_recombinase_N"/>
</dbReference>
<keyword evidence="4" id="KW-0233">DNA recombination</keyword>
<protein>
    <recommendedName>
        <fullName evidence="5">Tyr recombinase domain-containing protein</fullName>
    </recommendedName>
</protein>
<dbReference type="InterPro" id="IPR038488">
    <property type="entry name" value="Integrase_DNA-bd_sf"/>
</dbReference>
<reference evidence="6 7" key="1">
    <citation type="submission" date="2017-08" db="EMBL/GenBank/DDBJ databases">
        <title>Infants hospitalized years apart are colonized by the same room-sourced microbial strains.</title>
        <authorList>
            <person name="Brooks B."/>
            <person name="Olm M.R."/>
            <person name="Firek B.A."/>
            <person name="Baker R."/>
            <person name="Thomas B.C."/>
            <person name="Morowitz M.J."/>
            <person name="Banfield J.F."/>
        </authorList>
    </citation>
    <scope>NUCLEOTIDE SEQUENCE [LARGE SCALE GENOMIC DNA]</scope>
    <source>
        <strain evidence="6">S2_003_000_R2_14</strain>
    </source>
</reference>
<dbReference type="InterPro" id="IPR053876">
    <property type="entry name" value="Phage_int_M"/>
</dbReference>
<dbReference type="InterPro" id="IPR002104">
    <property type="entry name" value="Integrase_catalytic"/>
</dbReference>
<dbReference type="PANTHER" id="PTHR30629">
    <property type="entry name" value="PROPHAGE INTEGRASE"/>
    <property type="match status" value="1"/>
</dbReference>
<feature type="domain" description="Tyr recombinase" evidence="5">
    <location>
        <begin position="210"/>
        <end position="394"/>
    </location>
</feature>
<dbReference type="GO" id="GO:0015074">
    <property type="term" value="P:DNA integration"/>
    <property type="evidence" value="ECO:0007669"/>
    <property type="project" value="UniProtKB-KW"/>
</dbReference>
<dbReference type="Gene3D" id="1.10.150.130">
    <property type="match status" value="1"/>
</dbReference>
<dbReference type="InterPro" id="IPR025166">
    <property type="entry name" value="Integrase_DNA_bind_dom"/>
</dbReference>
<gene>
    <name evidence="6" type="ORF">DI536_14155</name>
</gene>
<evidence type="ECO:0000256" key="3">
    <source>
        <dbReference type="ARBA" id="ARBA00023125"/>
    </source>
</evidence>
<dbReference type="Gene3D" id="3.30.160.390">
    <property type="entry name" value="Integrase, DNA-binding domain"/>
    <property type="match status" value="1"/>
</dbReference>
<evidence type="ECO:0000313" key="7">
    <source>
        <dbReference type="Proteomes" id="UP000249061"/>
    </source>
</evidence>
<comment type="similarity">
    <text evidence="1">Belongs to the 'phage' integrase family.</text>
</comment>
<dbReference type="SUPFAM" id="SSF56349">
    <property type="entry name" value="DNA breaking-rejoining enzymes"/>
    <property type="match status" value="1"/>
</dbReference>
<dbReference type="Pfam" id="PF00589">
    <property type="entry name" value="Phage_integrase"/>
    <property type="match status" value="1"/>
</dbReference>
<dbReference type="Proteomes" id="UP000249061">
    <property type="component" value="Unassembled WGS sequence"/>
</dbReference>
<dbReference type="PROSITE" id="PS51898">
    <property type="entry name" value="TYR_RECOMBINASE"/>
    <property type="match status" value="1"/>
</dbReference>
<dbReference type="GO" id="GO:0003677">
    <property type="term" value="F:DNA binding"/>
    <property type="evidence" value="ECO:0007669"/>
    <property type="project" value="UniProtKB-KW"/>
</dbReference>
<evidence type="ECO:0000256" key="1">
    <source>
        <dbReference type="ARBA" id="ARBA00008857"/>
    </source>
</evidence>
<dbReference type="EMBL" id="QFQP01000011">
    <property type="protein sequence ID" value="PZR12715.1"/>
    <property type="molecule type" value="Genomic_DNA"/>
</dbReference>
<dbReference type="CDD" id="cd00801">
    <property type="entry name" value="INT_P4_C"/>
    <property type="match status" value="1"/>
</dbReference>
<sequence>MAGGINKLNVKAIEAWVKDPARSPKKLSDGAGLHLKVSAAGTPSWLLKYYWDRKERLISFGVYPEVSLAEARSRRDEARALLRDNRDPVAQRRAARVEAAIDSRTRFSDVAESWLAKRRPGWSESHYKTVSETLGRHILPKLGSLPISEVTAPLVASVLELLHDRYDTAQKVRQICQGIFRLAQAQGKFRGDNPADAAREVITRRRRAGRLPALLTWPELGAVLRDSKRAHLSPSVHQAHRLCAFTAARLGNVIAARWDHFNLDDATWTIPRAEMKAQDRHFDHIVFLAPQIVTELRAWRDLQGVSTRGFLFPSVAGANRHITHESVEKVYRVTLGLKGKHTPHGWRSAWSTLARDAGHDRDAVEMALDHIHDNDVARTYDRGERRELRRNLASWWGEHLTAAERDLNGNYG</sequence>
<dbReference type="InterPro" id="IPR011010">
    <property type="entry name" value="DNA_brk_join_enz"/>
</dbReference>
<evidence type="ECO:0000256" key="2">
    <source>
        <dbReference type="ARBA" id="ARBA00022908"/>
    </source>
</evidence>
<evidence type="ECO:0000259" key="5">
    <source>
        <dbReference type="PROSITE" id="PS51898"/>
    </source>
</evidence>
<keyword evidence="3" id="KW-0238">DNA-binding</keyword>
<comment type="caution">
    <text evidence="6">The sequence shown here is derived from an EMBL/GenBank/DDBJ whole genome shotgun (WGS) entry which is preliminary data.</text>
</comment>
<name>A0A2W5TN88_9BACT</name>
<dbReference type="AlphaFoldDB" id="A0A2W5TN88"/>
<dbReference type="Pfam" id="PF22022">
    <property type="entry name" value="Phage_int_M"/>
    <property type="match status" value="1"/>
</dbReference>
<dbReference type="InterPro" id="IPR050808">
    <property type="entry name" value="Phage_Integrase"/>
</dbReference>
<evidence type="ECO:0000313" key="6">
    <source>
        <dbReference type="EMBL" id="PZR12715.1"/>
    </source>
</evidence>
<evidence type="ECO:0000256" key="4">
    <source>
        <dbReference type="ARBA" id="ARBA00023172"/>
    </source>
</evidence>
<dbReference type="Gene3D" id="1.10.443.10">
    <property type="entry name" value="Intergrase catalytic core"/>
    <property type="match status" value="1"/>
</dbReference>
<dbReference type="InterPro" id="IPR013762">
    <property type="entry name" value="Integrase-like_cat_sf"/>
</dbReference>
<accession>A0A2W5TN88</accession>
<proteinExistence type="inferred from homology"/>
<organism evidence="6 7">
    <name type="scientific">Archangium gephyra</name>
    <dbReference type="NCBI Taxonomy" id="48"/>
    <lineage>
        <taxon>Bacteria</taxon>
        <taxon>Pseudomonadati</taxon>
        <taxon>Myxococcota</taxon>
        <taxon>Myxococcia</taxon>
        <taxon>Myxococcales</taxon>
        <taxon>Cystobacterineae</taxon>
        <taxon>Archangiaceae</taxon>
        <taxon>Archangium</taxon>
    </lineage>
</organism>
<keyword evidence="2" id="KW-0229">DNA integration</keyword>
<dbReference type="GO" id="GO:0006310">
    <property type="term" value="P:DNA recombination"/>
    <property type="evidence" value="ECO:0007669"/>
    <property type="project" value="UniProtKB-KW"/>
</dbReference>
<dbReference type="PANTHER" id="PTHR30629:SF2">
    <property type="entry name" value="PROPHAGE INTEGRASE INTS-RELATED"/>
    <property type="match status" value="1"/>
</dbReference>
<dbReference type="Pfam" id="PF13356">
    <property type="entry name" value="Arm-DNA-bind_3"/>
    <property type="match status" value="1"/>
</dbReference>